<protein>
    <submittedName>
        <fullName evidence="1">Uncharacterized protein</fullName>
    </submittedName>
</protein>
<organism evidence="1 2">
    <name type="scientific">Prevotella nigrescens</name>
    <dbReference type="NCBI Taxonomy" id="28133"/>
    <lineage>
        <taxon>Bacteria</taxon>
        <taxon>Pseudomonadati</taxon>
        <taxon>Bacteroidota</taxon>
        <taxon>Bacteroidia</taxon>
        <taxon>Bacteroidales</taxon>
        <taxon>Prevotellaceae</taxon>
        <taxon>Prevotella</taxon>
    </lineage>
</organism>
<evidence type="ECO:0000313" key="1">
    <source>
        <dbReference type="EMBL" id="MBF1446560.1"/>
    </source>
</evidence>
<proteinExistence type="predicted"/>
<dbReference type="AlphaFoldDB" id="A0A9D5WXE0"/>
<accession>A0A9D5WXE0</accession>
<name>A0A9D5WXE0_9BACT</name>
<evidence type="ECO:0000313" key="2">
    <source>
        <dbReference type="Proteomes" id="UP000787419"/>
    </source>
</evidence>
<sequence>MCGKSGSFALQDNRFRNGEAKPSLFNGIIFTKSVQTQQSLTKATKVS</sequence>
<comment type="caution">
    <text evidence="1">The sequence shown here is derived from an EMBL/GenBank/DDBJ whole genome shotgun (WGS) entry which is preliminary data.</text>
</comment>
<reference evidence="1" key="1">
    <citation type="submission" date="2020-04" db="EMBL/GenBank/DDBJ databases">
        <title>Deep metagenomics examines the oral microbiome during advanced dental caries in children, revealing novel taxa and co-occurrences with host molecules.</title>
        <authorList>
            <person name="Baker J.L."/>
            <person name="Morton J.T."/>
            <person name="Dinis M."/>
            <person name="Alvarez R."/>
            <person name="Tran N.C."/>
            <person name="Knight R."/>
            <person name="Edlund A."/>
        </authorList>
    </citation>
    <scope>NUCLEOTIDE SEQUENCE</scope>
    <source>
        <strain evidence="1">JCVI_32_bin.50</strain>
    </source>
</reference>
<gene>
    <name evidence="1" type="ORF">HXN55_04115</name>
</gene>
<dbReference type="Proteomes" id="UP000787419">
    <property type="component" value="Unassembled WGS sequence"/>
</dbReference>
<dbReference type="EMBL" id="JABZTM010000031">
    <property type="protein sequence ID" value="MBF1446560.1"/>
    <property type="molecule type" value="Genomic_DNA"/>
</dbReference>